<dbReference type="OrthoDB" id="419606at2759"/>
<keyword evidence="3" id="KW-1185">Reference proteome</keyword>
<dbReference type="AlphaFoldDB" id="A0A2C6KG94"/>
<dbReference type="EMBL" id="MIGC01007571">
    <property type="protein sequence ID" value="PHJ15698.1"/>
    <property type="molecule type" value="Genomic_DNA"/>
</dbReference>
<sequence length="146" mass="16498">MLMPPMFHWNYTKIDKEDMRKILQRQYAVTHRGYQSTSGGALGGKGGGPQATADPATDIVSRRQESIRKRVVAHNGLWAGVVLSTLFCHMSIRHYDYKTKLILLPFTAYGGSWIGRWVGDGLTGRWSEWGRDRALGQLPARVYFQA</sequence>
<comment type="caution">
    <text evidence="2">The sequence shown here is derived from an EMBL/GenBank/DDBJ whole genome shotgun (WGS) entry which is preliminary data.</text>
</comment>
<dbReference type="GeneID" id="94433804"/>
<accession>A0A2C6KG94</accession>
<organism evidence="2 3">
    <name type="scientific">Cystoisospora suis</name>
    <dbReference type="NCBI Taxonomy" id="483139"/>
    <lineage>
        <taxon>Eukaryota</taxon>
        <taxon>Sar</taxon>
        <taxon>Alveolata</taxon>
        <taxon>Apicomplexa</taxon>
        <taxon>Conoidasida</taxon>
        <taxon>Coccidia</taxon>
        <taxon>Eucoccidiorida</taxon>
        <taxon>Eimeriorina</taxon>
        <taxon>Sarcocystidae</taxon>
        <taxon>Cystoisospora</taxon>
    </lineage>
</organism>
<evidence type="ECO:0000256" key="1">
    <source>
        <dbReference type="SAM" id="MobiDB-lite"/>
    </source>
</evidence>
<dbReference type="Proteomes" id="UP000221165">
    <property type="component" value="Unassembled WGS sequence"/>
</dbReference>
<reference evidence="2 3" key="1">
    <citation type="journal article" date="2017" name="Int. J. Parasitol.">
        <title>The genome of the protozoan parasite Cystoisospora suis and a reverse vaccinology approach to identify vaccine candidates.</title>
        <authorList>
            <person name="Palmieri N."/>
            <person name="Shrestha A."/>
            <person name="Ruttkowski B."/>
            <person name="Beck T."/>
            <person name="Vogl C."/>
            <person name="Tomley F."/>
            <person name="Blake D.P."/>
            <person name="Joachim A."/>
        </authorList>
    </citation>
    <scope>NUCLEOTIDE SEQUENCE [LARGE SCALE GENOMIC DNA]</scope>
    <source>
        <strain evidence="2 3">Wien I</strain>
    </source>
</reference>
<dbReference type="RefSeq" id="XP_067917430.1">
    <property type="nucleotide sequence ID" value="XM_068070593.1"/>
</dbReference>
<feature type="region of interest" description="Disordered" evidence="1">
    <location>
        <begin position="34"/>
        <end position="56"/>
    </location>
</feature>
<evidence type="ECO:0000313" key="2">
    <source>
        <dbReference type="EMBL" id="PHJ15698.1"/>
    </source>
</evidence>
<feature type="compositionally biased region" description="Gly residues" evidence="1">
    <location>
        <begin position="40"/>
        <end position="49"/>
    </location>
</feature>
<dbReference type="VEuPathDB" id="ToxoDB:CSUI_010490"/>
<gene>
    <name evidence="2" type="ORF">CSUI_010490</name>
</gene>
<protein>
    <submittedName>
        <fullName evidence="2">Integral membrane duf56 family protein</fullName>
    </submittedName>
</protein>
<evidence type="ECO:0000313" key="3">
    <source>
        <dbReference type="Proteomes" id="UP000221165"/>
    </source>
</evidence>
<name>A0A2C6KG94_9APIC</name>
<proteinExistence type="predicted"/>